<evidence type="ECO:0000313" key="3">
    <source>
        <dbReference type="Proteomes" id="UP000501991"/>
    </source>
</evidence>
<accession>A0A6C1B1U1</accession>
<dbReference type="GO" id="GO:0004534">
    <property type="term" value="F:5'-3' RNA exonuclease activity"/>
    <property type="evidence" value="ECO:0007669"/>
    <property type="project" value="TreeGrafter"/>
</dbReference>
<dbReference type="SMART" id="SM00481">
    <property type="entry name" value="POLIIIAc"/>
    <property type="match status" value="1"/>
</dbReference>
<protein>
    <submittedName>
        <fullName evidence="2">PHP domain-containing protein</fullName>
    </submittedName>
</protein>
<name>A0A6C1B1U1_9RHOO</name>
<sequence>MRPENPDLHAHSTCSDGLLTPTELVARAVANGVDLLALTDHDETGGLAEAQAAADAAGLAFVPGVEVSVTWAQETVHIVGLGIDPANTTLLDGLAEVRSGRHARARRMSDALAEIGIANVLEGALKYAANPALVSRAHFARYLVEIGIAPHTDAVFKHYLTRGKPGFVETQWAQLADAIEWILAAGGLPVVAHPGRYKFSDAQFDALFAAFAELGGVGVEVVSGSQAPSKTGKFARYARRFGLLASRASDFHGDRGTRVDLGGCAPLPPDVSPVWDRLTDYY</sequence>
<gene>
    <name evidence="2" type="ORF">G3580_07990</name>
</gene>
<feature type="domain" description="Polymerase/histidinol phosphatase N-terminal" evidence="1">
    <location>
        <begin position="6"/>
        <end position="71"/>
    </location>
</feature>
<organism evidence="2 3">
    <name type="scientific">Nitrogeniibacter mangrovi</name>
    <dbReference type="NCBI Taxonomy" id="2016596"/>
    <lineage>
        <taxon>Bacteria</taxon>
        <taxon>Pseudomonadati</taxon>
        <taxon>Pseudomonadota</taxon>
        <taxon>Betaproteobacteria</taxon>
        <taxon>Rhodocyclales</taxon>
        <taxon>Zoogloeaceae</taxon>
        <taxon>Nitrogeniibacter</taxon>
    </lineage>
</organism>
<dbReference type="SUPFAM" id="SSF89550">
    <property type="entry name" value="PHP domain-like"/>
    <property type="match status" value="1"/>
</dbReference>
<dbReference type="PANTHER" id="PTHR42924:SF3">
    <property type="entry name" value="POLYMERASE_HISTIDINOL PHOSPHATASE N-TERMINAL DOMAIN-CONTAINING PROTEIN"/>
    <property type="match status" value="1"/>
</dbReference>
<proteinExistence type="predicted"/>
<dbReference type="Gene3D" id="3.20.20.140">
    <property type="entry name" value="Metal-dependent hydrolases"/>
    <property type="match status" value="1"/>
</dbReference>
<evidence type="ECO:0000259" key="1">
    <source>
        <dbReference type="SMART" id="SM00481"/>
    </source>
</evidence>
<dbReference type="Pfam" id="PF02811">
    <property type="entry name" value="PHP"/>
    <property type="match status" value="1"/>
</dbReference>
<dbReference type="AlphaFoldDB" id="A0A6C1B1U1"/>
<dbReference type="NCBIfam" id="NF041577">
    <property type="entry name" value="nside_bi_sphtase"/>
    <property type="match status" value="1"/>
</dbReference>
<dbReference type="Gene3D" id="1.10.150.650">
    <property type="match status" value="1"/>
</dbReference>
<dbReference type="InterPro" id="IPR052018">
    <property type="entry name" value="PHP_domain"/>
</dbReference>
<dbReference type="CDD" id="cd07438">
    <property type="entry name" value="PHP_HisPPase_AMP"/>
    <property type="match status" value="1"/>
</dbReference>
<dbReference type="InterPro" id="IPR049742">
    <property type="entry name" value="35NBP"/>
</dbReference>
<dbReference type="KEGG" id="azq:G3580_07990"/>
<dbReference type="EMBL" id="CP048836">
    <property type="protein sequence ID" value="QID17591.1"/>
    <property type="molecule type" value="Genomic_DNA"/>
</dbReference>
<dbReference type="RefSeq" id="WP_173764754.1">
    <property type="nucleotide sequence ID" value="NZ_CP048836.1"/>
</dbReference>
<keyword evidence="3" id="KW-1185">Reference proteome</keyword>
<reference evidence="2 3" key="1">
    <citation type="submission" date="2020-02" db="EMBL/GenBank/DDBJ databases">
        <title>Nitrogenibacter mangrovi gen. nov., sp. nov. isolated from mangrove sediment, a denitrifying betaproteobacterium.</title>
        <authorList>
            <person name="Liao H."/>
            <person name="Tian Y."/>
        </authorList>
    </citation>
    <scope>NUCLEOTIDE SEQUENCE [LARGE SCALE GENOMIC DNA]</scope>
    <source>
        <strain evidence="2 3">M9-3-2</strain>
    </source>
</reference>
<dbReference type="PANTHER" id="PTHR42924">
    <property type="entry name" value="EXONUCLEASE"/>
    <property type="match status" value="1"/>
</dbReference>
<dbReference type="InterPro" id="IPR003141">
    <property type="entry name" value="Pol/His_phosphatase_N"/>
</dbReference>
<dbReference type="Proteomes" id="UP000501991">
    <property type="component" value="Chromosome"/>
</dbReference>
<dbReference type="InterPro" id="IPR004013">
    <property type="entry name" value="PHP_dom"/>
</dbReference>
<dbReference type="InterPro" id="IPR016195">
    <property type="entry name" value="Pol/histidinol_Pase-like"/>
</dbReference>
<dbReference type="GO" id="GO:0035312">
    <property type="term" value="F:5'-3' DNA exonuclease activity"/>
    <property type="evidence" value="ECO:0007669"/>
    <property type="project" value="TreeGrafter"/>
</dbReference>
<evidence type="ECO:0000313" key="2">
    <source>
        <dbReference type="EMBL" id="QID17591.1"/>
    </source>
</evidence>